<feature type="site" description="Participates in a stacking interaction with the thymidine ring of dTDP-4-oxo-6-deoxyglucose" evidence="6">
    <location>
        <position position="136"/>
    </location>
</feature>
<evidence type="ECO:0000256" key="5">
    <source>
        <dbReference type="PIRSR" id="PIRSR600888-1"/>
    </source>
</evidence>
<dbReference type="NCBIfam" id="TIGR01221">
    <property type="entry name" value="rmlC"/>
    <property type="match status" value="1"/>
</dbReference>
<dbReference type="KEGG" id="vih:AB0763_02495"/>
<dbReference type="SUPFAM" id="SSF51182">
    <property type="entry name" value="RmlC-like cupins"/>
    <property type="match status" value="1"/>
</dbReference>
<organism evidence="8">
    <name type="scientific">Vibrio sp. HB236076</name>
    <dbReference type="NCBI Taxonomy" id="3232307"/>
    <lineage>
        <taxon>Bacteria</taxon>
        <taxon>Pseudomonadati</taxon>
        <taxon>Pseudomonadota</taxon>
        <taxon>Gammaproteobacteria</taxon>
        <taxon>Vibrionales</taxon>
        <taxon>Vibrionaceae</taxon>
        <taxon>Vibrio</taxon>
    </lineage>
</organism>
<dbReference type="GO" id="GO:0019305">
    <property type="term" value="P:dTDP-rhamnose biosynthetic process"/>
    <property type="evidence" value="ECO:0007669"/>
    <property type="project" value="UniProtKB-UniRule"/>
</dbReference>
<feature type="active site" description="Proton donor" evidence="5">
    <location>
        <position position="130"/>
    </location>
</feature>
<dbReference type="InterPro" id="IPR011051">
    <property type="entry name" value="RmlC_Cupin_sf"/>
</dbReference>
<dbReference type="InterPro" id="IPR014710">
    <property type="entry name" value="RmlC-like_jellyroll"/>
</dbReference>
<dbReference type="PANTHER" id="PTHR21047">
    <property type="entry name" value="DTDP-6-DEOXY-D-GLUCOSE-3,5 EPIMERASE"/>
    <property type="match status" value="1"/>
</dbReference>
<sequence>MKIIDTKIPDVKIIEPQVFGDERGFFMETFRTTIFNQQCAEREFVQENHSKSGHGILRGLHYQTENTQGKLVRVVSGEVFDVAVDMREGSDTFGQWVGEILSADNKRQLWVPEGFAHGFYVISEQAEFVYKCTDFYNPGSEVSVKWDDATIGIEWPLVDGKAPLLSGKDEAGLSFEQAPKFDLNLKIVDTQ</sequence>
<evidence type="ECO:0000256" key="6">
    <source>
        <dbReference type="PIRSR" id="PIRSR600888-3"/>
    </source>
</evidence>
<dbReference type="AlphaFoldDB" id="A0AB39HC05"/>
<evidence type="ECO:0000256" key="1">
    <source>
        <dbReference type="ARBA" id="ARBA00001298"/>
    </source>
</evidence>
<evidence type="ECO:0000313" key="8">
    <source>
        <dbReference type="EMBL" id="XDK25534.1"/>
    </source>
</evidence>
<protein>
    <recommendedName>
        <fullName evidence="4 7">dTDP-4-dehydrorhamnose 3,5-epimerase</fullName>
        <ecNumber evidence="3 7">5.1.3.13</ecNumber>
    </recommendedName>
    <alternativeName>
        <fullName evidence="7">Thymidine diphospho-4-keto-rhamnose 3,5-epimerase</fullName>
    </alternativeName>
</protein>
<comment type="function">
    <text evidence="2 7">Catalyzes the epimerization of the C3' and C5'positions of dTDP-6-deoxy-D-xylo-4-hexulose, forming dTDP-6-deoxy-L-lyxo-4-hexulose.</text>
</comment>
<dbReference type="GO" id="GO:0000271">
    <property type="term" value="P:polysaccharide biosynthetic process"/>
    <property type="evidence" value="ECO:0007669"/>
    <property type="project" value="TreeGrafter"/>
</dbReference>
<dbReference type="InterPro" id="IPR000888">
    <property type="entry name" value="RmlC-like"/>
</dbReference>
<comment type="similarity">
    <text evidence="7">Belongs to the dTDP-4-dehydrorhamnose 3,5-epimerase family.</text>
</comment>
<evidence type="ECO:0000256" key="7">
    <source>
        <dbReference type="RuleBase" id="RU364069"/>
    </source>
</evidence>
<comment type="subunit">
    <text evidence="7">Homodimer.</text>
</comment>
<reference evidence="8" key="1">
    <citation type="submission" date="2024-07" db="EMBL/GenBank/DDBJ databases">
        <title>Genome Analysis of a Potential Novel Vibrio Species Secreting pH- and Thermo-stable Alginate Lyase and its Application in Producing Alginate Oligosaccharides.</title>
        <authorList>
            <person name="Huang H."/>
            <person name="Bao K."/>
        </authorList>
    </citation>
    <scope>NUCLEOTIDE SEQUENCE</scope>
    <source>
        <strain evidence="8">HB236076</strain>
    </source>
</reference>
<feature type="active site" description="Proton acceptor" evidence="5">
    <location>
        <position position="61"/>
    </location>
</feature>
<comment type="pathway">
    <text evidence="7">Carbohydrate biosynthesis; dTDP-L-rhamnose biosynthesis.</text>
</comment>
<dbReference type="EMBL" id="CP162601">
    <property type="protein sequence ID" value="XDK25534.1"/>
    <property type="molecule type" value="Genomic_DNA"/>
</dbReference>
<dbReference type="Gene3D" id="2.60.120.10">
    <property type="entry name" value="Jelly Rolls"/>
    <property type="match status" value="1"/>
</dbReference>
<evidence type="ECO:0000256" key="3">
    <source>
        <dbReference type="ARBA" id="ARBA00012098"/>
    </source>
</evidence>
<proteinExistence type="inferred from homology"/>
<comment type="catalytic activity">
    <reaction evidence="1 7">
        <text>dTDP-4-dehydro-6-deoxy-alpha-D-glucose = dTDP-4-dehydro-beta-L-rhamnose</text>
        <dbReference type="Rhea" id="RHEA:16969"/>
        <dbReference type="ChEBI" id="CHEBI:57649"/>
        <dbReference type="ChEBI" id="CHEBI:62830"/>
        <dbReference type="EC" id="5.1.3.13"/>
    </reaction>
</comment>
<keyword evidence="7 8" id="KW-0413">Isomerase</keyword>
<dbReference type="Pfam" id="PF00908">
    <property type="entry name" value="dTDP_sugar_isom"/>
    <property type="match status" value="1"/>
</dbReference>
<dbReference type="EC" id="5.1.3.13" evidence="3 7"/>
<dbReference type="GO" id="GO:0005829">
    <property type="term" value="C:cytosol"/>
    <property type="evidence" value="ECO:0007669"/>
    <property type="project" value="TreeGrafter"/>
</dbReference>
<dbReference type="RefSeq" id="WP_306100976.1">
    <property type="nucleotide sequence ID" value="NZ_CP162601.1"/>
</dbReference>
<accession>A0AB39HC05</accession>
<gene>
    <name evidence="8" type="primary">rfbC</name>
    <name evidence="8" type="ORF">AB0763_02495</name>
</gene>
<dbReference type="CDD" id="cd00438">
    <property type="entry name" value="cupin_RmlC"/>
    <property type="match status" value="1"/>
</dbReference>
<dbReference type="PANTHER" id="PTHR21047:SF2">
    <property type="entry name" value="THYMIDINE DIPHOSPHO-4-KETO-RHAMNOSE 3,5-EPIMERASE"/>
    <property type="match status" value="1"/>
</dbReference>
<name>A0AB39HC05_9VIBR</name>
<evidence type="ECO:0000256" key="2">
    <source>
        <dbReference type="ARBA" id="ARBA00001997"/>
    </source>
</evidence>
<evidence type="ECO:0000256" key="4">
    <source>
        <dbReference type="ARBA" id="ARBA00019595"/>
    </source>
</evidence>
<dbReference type="GO" id="GO:0008830">
    <property type="term" value="F:dTDP-4-dehydrorhamnose 3,5-epimerase activity"/>
    <property type="evidence" value="ECO:0007669"/>
    <property type="project" value="UniProtKB-UniRule"/>
</dbReference>